<accession>A0A7I4YFH7</accession>
<feature type="transmembrane region" description="Helical" evidence="1">
    <location>
        <begin position="370"/>
        <end position="396"/>
    </location>
</feature>
<dbReference type="Proteomes" id="UP000025227">
    <property type="component" value="Unplaced"/>
</dbReference>
<keyword evidence="2" id="KW-1185">Reference proteome</keyword>
<name>A0A7I4YFH7_HAECO</name>
<evidence type="ECO:0000256" key="1">
    <source>
        <dbReference type="SAM" id="Phobius"/>
    </source>
</evidence>
<reference evidence="3" key="1">
    <citation type="submission" date="2020-12" db="UniProtKB">
        <authorList>
            <consortium name="WormBaseParasite"/>
        </authorList>
    </citation>
    <scope>IDENTIFICATION</scope>
    <source>
        <strain evidence="3">MHco3</strain>
    </source>
</reference>
<keyword evidence="1" id="KW-0472">Membrane</keyword>
<dbReference type="PANTHER" id="PTHR11238:SF9">
    <property type="entry name" value="PROMININ, ISOFORM D"/>
    <property type="match status" value="1"/>
</dbReference>
<keyword evidence="1" id="KW-1133">Transmembrane helix</keyword>
<evidence type="ECO:0000313" key="2">
    <source>
        <dbReference type="Proteomes" id="UP000025227"/>
    </source>
</evidence>
<dbReference type="WBParaSite" id="HCON_00089620-00001">
    <property type="protein sequence ID" value="HCON_00089620-00001"/>
    <property type="gene ID" value="HCON_00089620"/>
</dbReference>
<feature type="transmembrane region" description="Helical" evidence="1">
    <location>
        <begin position="71"/>
        <end position="97"/>
    </location>
</feature>
<proteinExistence type="predicted"/>
<evidence type="ECO:0000313" key="3">
    <source>
        <dbReference type="WBParaSite" id="HCON_00089620-00001"/>
    </source>
</evidence>
<dbReference type="PANTHER" id="PTHR11238">
    <property type="entry name" value="PROMININ ISOFORM D-RELATED"/>
    <property type="match status" value="1"/>
</dbReference>
<organism evidence="2 3">
    <name type="scientific">Haemonchus contortus</name>
    <name type="common">Barber pole worm</name>
    <dbReference type="NCBI Taxonomy" id="6289"/>
    <lineage>
        <taxon>Eukaryota</taxon>
        <taxon>Metazoa</taxon>
        <taxon>Ecdysozoa</taxon>
        <taxon>Nematoda</taxon>
        <taxon>Chromadorea</taxon>
        <taxon>Rhabditida</taxon>
        <taxon>Rhabditina</taxon>
        <taxon>Rhabditomorpha</taxon>
        <taxon>Strongyloidea</taxon>
        <taxon>Trichostrongylidae</taxon>
        <taxon>Haemonchus</taxon>
    </lineage>
</organism>
<keyword evidence="1" id="KW-0812">Transmembrane</keyword>
<dbReference type="OMA" id="WITMLIA"/>
<feature type="transmembrane region" description="Helical" evidence="1">
    <location>
        <begin position="598"/>
        <end position="617"/>
    </location>
</feature>
<protein>
    <submittedName>
        <fullName evidence="3">ANK_REP_REGION domain-containing protein</fullName>
    </submittedName>
</protein>
<dbReference type="AlphaFoldDB" id="A0A7I4YFH7"/>
<dbReference type="OrthoDB" id="5873137at2759"/>
<feature type="transmembrane region" description="Helical" evidence="1">
    <location>
        <begin position="325"/>
        <end position="350"/>
    </location>
</feature>
<sequence>MNQSDCLEPWKPPLPSIDYEPVFAPFLEMSGGLMKLIARSSDEKSIEVMIESIAQKSTTWSTLLQLFMHNVVSILIFVSGFLLALTVLLGCVCMCIFRSPTASREKPKSGLIWCSWFMFVFCTIMSIICIVLVGSAAHSIAVGLNALPDQVNKSVTDVESFVEQLAQQFQCQFEYHINNISDYIETVANESKEEADLLDKTLSDLEEARANLQPQSLKQSLTILMESGKADSTKIKALIGLVDDVMRPPIKIFDEEQLKKGLLEFKKAVEVFGNQRGAIQTILHSVINETVLTVLNRIVDFVADSSHMINAFSENHDKFSYHTNYIFYLCIIIPSLMLFLCTLSMVLLLFSSKSRLMWWFGGEVMGVTGYAAMMLTALLFIISSFAFLTACSAVMVCISSFEDNNLRVFRLTDHLFIPENTLHIRVSEILFKCKNGYSFFDAMNGSQLLDETAIEKKINLLNVRDEARIIERAAHNINATSAYDTFLADGNALFREATSKEDIVQKLKEEAESSLRAFQARVQDIVSYLKKMAAIIQQLSPLAFEKEAKTINHYVTDSVKNLVSYGADMSPRCGQLMSIWNNIGWYACKFIAQPLSGIWVACVVTAIASLIIHQSLFDTAKYLKSVHRYRSHIESRIFRGPLNFNRIDVNTIKDGNNRRLGRFSYR</sequence>
<feature type="transmembrane region" description="Helical" evidence="1">
    <location>
        <begin position="109"/>
        <end position="133"/>
    </location>
</feature>